<dbReference type="GO" id="GO:0015740">
    <property type="term" value="P:C4-dicarboxylate transport"/>
    <property type="evidence" value="ECO:0007669"/>
    <property type="project" value="TreeGrafter"/>
</dbReference>
<comment type="caution">
    <text evidence="11">The sequence shown here is derived from an EMBL/GenBank/DDBJ whole genome shotgun (WGS) entry which is preliminary data.</text>
</comment>
<reference evidence="11 12" key="1">
    <citation type="submission" date="2018-02" db="EMBL/GenBank/DDBJ databases">
        <title>novel marine gammaproteobacteria from coastal saline agro ecosystem.</title>
        <authorList>
            <person name="Krishnan R."/>
            <person name="Ramesh Kumar N."/>
        </authorList>
    </citation>
    <scope>NUCLEOTIDE SEQUENCE [LARGE SCALE GENOMIC DNA]</scope>
    <source>
        <strain evidence="11 12">228</strain>
    </source>
</reference>
<evidence type="ECO:0000256" key="6">
    <source>
        <dbReference type="ARBA" id="ARBA00022989"/>
    </source>
</evidence>
<dbReference type="InterPro" id="IPR055348">
    <property type="entry name" value="DctQ"/>
</dbReference>
<keyword evidence="6 9" id="KW-1133">Transmembrane helix</keyword>
<protein>
    <recommendedName>
        <fullName evidence="9">TRAP transporter small permease protein</fullName>
    </recommendedName>
</protein>
<feature type="transmembrane region" description="Helical" evidence="9">
    <location>
        <begin position="129"/>
        <end position="148"/>
    </location>
</feature>
<dbReference type="GO" id="GO:0022857">
    <property type="term" value="F:transmembrane transporter activity"/>
    <property type="evidence" value="ECO:0007669"/>
    <property type="project" value="UniProtKB-UniRule"/>
</dbReference>
<keyword evidence="2 9" id="KW-0813">Transport</keyword>
<evidence type="ECO:0000256" key="3">
    <source>
        <dbReference type="ARBA" id="ARBA00022475"/>
    </source>
</evidence>
<sequence length="189" mass="20881">MSPLKILRKGFEYLLEGFTVALLLGLTVIVLSAVLLRMLGSSFTWYDEVASIGLAWLSFYGASLAALKRAHMGFPGIVSKAPEPLRSVLFILSELIVIGFFAVIAKFGYDVLDVLAWDNLVSLPWISLSFTQSVIPVSAGLFILCELLSMPDAWRKMRQGVDSEHEAIEEAIRLAEEGLAQHQAREVRP</sequence>
<comment type="subunit">
    <text evidence="9">The complex comprises the extracytoplasmic solute receptor protein and the two transmembrane proteins.</text>
</comment>
<evidence type="ECO:0000256" key="1">
    <source>
        <dbReference type="ARBA" id="ARBA00004429"/>
    </source>
</evidence>
<dbReference type="InterPro" id="IPR007387">
    <property type="entry name" value="TRAP_DctQ"/>
</dbReference>
<feature type="domain" description="Tripartite ATP-independent periplasmic transporters DctQ component" evidence="10">
    <location>
        <begin position="26"/>
        <end position="150"/>
    </location>
</feature>
<evidence type="ECO:0000256" key="4">
    <source>
        <dbReference type="ARBA" id="ARBA00022519"/>
    </source>
</evidence>
<name>A0A2S5KPV3_9PROT</name>
<dbReference type="Proteomes" id="UP000238196">
    <property type="component" value="Unassembled WGS sequence"/>
</dbReference>
<feature type="transmembrane region" description="Helical" evidence="9">
    <location>
        <begin position="12"/>
        <end position="37"/>
    </location>
</feature>
<evidence type="ECO:0000313" key="12">
    <source>
        <dbReference type="Proteomes" id="UP000238196"/>
    </source>
</evidence>
<keyword evidence="4 9" id="KW-0997">Cell inner membrane</keyword>
<accession>A0A2S5KPV3</accession>
<comment type="subcellular location">
    <subcellularLocation>
        <location evidence="1 9">Cell inner membrane</location>
        <topology evidence="1 9">Multi-pass membrane protein</topology>
    </subcellularLocation>
</comment>
<keyword evidence="5 9" id="KW-0812">Transmembrane</keyword>
<proteinExistence type="inferred from homology"/>
<gene>
    <name evidence="11" type="ORF">C4K68_13800</name>
</gene>
<dbReference type="OrthoDB" id="5801785at2"/>
<feature type="transmembrane region" description="Helical" evidence="9">
    <location>
        <begin position="88"/>
        <end position="109"/>
    </location>
</feature>
<evidence type="ECO:0000259" key="10">
    <source>
        <dbReference type="Pfam" id="PF04290"/>
    </source>
</evidence>
<feature type="transmembrane region" description="Helical" evidence="9">
    <location>
        <begin position="49"/>
        <end position="67"/>
    </location>
</feature>
<keyword evidence="3" id="KW-1003">Cell membrane</keyword>
<dbReference type="GO" id="GO:0005886">
    <property type="term" value="C:plasma membrane"/>
    <property type="evidence" value="ECO:0007669"/>
    <property type="project" value="UniProtKB-SubCell"/>
</dbReference>
<dbReference type="EMBL" id="PRLP01000042">
    <property type="protein sequence ID" value="PPC76760.1"/>
    <property type="molecule type" value="Genomic_DNA"/>
</dbReference>
<keyword evidence="7 9" id="KW-0472">Membrane</keyword>
<dbReference type="AlphaFoldDB" id="A0A2S5KPV3"/>
<evidence type="ECO:0000256" key="5">
    <source>
        <dbReference type="ARBA" id="ARBA00022692"/>
    </source>
</evidence>
<evidence type="ECO:0000256" key="2">
    <source>
        <dbReference type="ARBA" id="ARBA00022448"/>
    </source>
</evidence>
<comment type="function">
    <text evidence="9">Part of the tripartite ATP-independent periplasmic (TRAP) transport system.</text>
</comment>
<evidence type="ECO:0000256" key="8">
    <source>
        <dbReference type="ARBA" id="ARBA00038436"/>
    </source>
</evidence>
<dbReference type="Pfam" id="PF04290">
    <property type="entry name" value="DctQ"/>
    <property type="match status" value="1"/>
</dbReference>
<organism evidence="11 12">
    <name type="scientific">Proteobacteria bacterium 228</name>
    <dbReference type="NCBI Taxonomy" id="2083153"/>
    <lineage>
        <taxon>Bacteria</taxon>
        <taxon>Pseudomonadati</taxon>
        <taxon>Pseudomonadota</taxon>
    </lineage>
</organism>
<evidence type="ECO:0000256" key="9">
    <source>
        <dbReference type="RuleBase" id="RU369079"/>
    </source>
</evidence>
<dbReference type="PANTHER" id="PTHR35011">
    <property type="entry name" value="2,3-DIKETO-L-GULONATE TRAP TRANSPORTER SMALL PERMEASE PROTEIN YIAM"/>
    <property type="match status" value="1"/>
</dbReference>
<comment type="similarity">
    <text evidence="8 9">Belongs to the TRAP transporter small permease family.</text>
</comment>
<dbReference type="PANTHER" id="PTHR35011:SF2">
    <property type="entry name" value="2,3-DIKETO-L-GULONATE TRAP TRANSPORTER SMALL PERMEASE PROTEIN YIAM"/>
    <property type="match status" value="1"/>
</dbReference>
<evidence type="ECO:0000313" key="11">
    <source>
        <dbReference type="EMBL" id="PPC76760.1"/>
    </source>
</evidence>
<evidence type="ECO:0000256" key="7">
    <source>
        <dbReference type="ARBA" id="ARBA00023136"/>
    </source>
</evidence>